<dbReference type="PANTHER" id="PTHR21240:SF28">
    <property type="entry name" value="ISO-OROTATE DECARBOXYLASE (EUROFUNG)"/>
    <property type="match status" value="1"/>
</dbReference>
<keyword evidence="4" id="KW-1185">Reference proteome</keyword>
<keyword evidence="1" id="KW-0456">Lyase</keyword>
<evidence type="ECO:0000256" key="1">
    <source>
        <dbReference type="ARBA" id="ARBA00023239"/>
    </source>
</evidence>
<accession>A0A916WCR8</accession>
<reference evidence="3" key="2">
    <citation type="submission" date="2020-09" db="EMBL/GenBank/DDBJ databases">
        <authorList>
            <person name="Sun Q."/>
            <person name="Zhou Y."/>
        </authorList>
    </citation>
    <scope>NUCLEOTIDE SEQUENCE</scope>
    <source>
        <strain evidence="3">CGMCC 1.15322</strain>
    </source>
</reference>
<dbReference type="InterPro" id="IPR006680">
    <property type="entry name" value="Amidohydro-rel"/>
</dbReference>
<dbReference type="GO" id="GO:0016831">
    <property type="term" value="F:carboxy-lyase activity"/>
    <property type="evidence" value="ECO:0007669"/>
    <property type="project" value="InterPro"/>
</dbReference>
<gene>
    <name evidence="3" type="ORF">GCM10011496_07590</name>
</gene>
<dbReference type="GO" id="GO:0005737">
    <property type="term" value="C:cytoplasm"/>
    <property type="evidence" value="ECO:0007669"/>
    <property type="project" value="TreeGrafter"/>
</dbReference>
<dbReference type="Proteomes" id="UP000620596">
    <property type="component" value="Unassembled WGS sequence"/>
</dbReference>
<dbReference type="Pfam" id="PF04909">
    <property type="entry name" value="Amidohydro_2"/>
    <property type="match status" value="1"/>
</dbReference>
<organism evidence="3 4">
    <name type="scientific">Polaromonas eurypsychrophila</name>
    <dbReference type="NCBI Taxonomy" id="1614635"/>
    <lineage>
        <taxon>Bacteria</taxon>
        <taxon>Pseudomonadati</taxon>
        <taxon>Pseudomonadota</taxon>
        <taxon>Betaproteobacteria</taxon>
        <taxon>Burkholderiales</taxon>
        <taxon>Comamonadaceae</taxon>
        <taxon>Polaromonas</taxon>
    </lineage>
</organism>
<name>A0A916WCR8_9BURK</name>
<dbReference type="InterPro" id="IPR032466">
    <property type="entry name" value="Metal_Hydrolase"/>
</dbReference>
<dbReference type="InterPro" id="IPR032465">
    <property type="entry name" value="ACMSD"/>
</dbReference>
<dbReference type="EMBL" id="BMIG01000002">
    <property type="protein sequence ID" value="GGA89265.1"/>
    <property type="molecule type" value="Genomic_DNA"/>
</dbReference>
<evidence type="ECO:0000313" key="4">
    <source>
        <dbReference type="Proteomes" id="UP000620596"/>
    </source>
</evidence>
<evidence type="ECO:0000313" key="3">
    <source>
        <dbReference type="EMBL" id="GGA89265.1"/>
    </source>
</evidence>
<sequence length="385" mass="41858">MRGKTLNELSLLKTLMLKNWLSPSTHTHSAGGFWFCSCAGLPIVPGGGGGTSPRRAPVFIGGKRAPAIDVHAHCYFQAALDLMGDEAKAVLPPVKGVPEHFLQVEQQLTTRFEAMDRMGIDLQVLSINPFWYKKDRETTEAICRIHNNSLAELSARHPKRLAGFASLPMQFPELAVAMLEEAVKTQGLKGAAIGGSVAGIDFASPQFHPVLAKAQELGVMLFIHPQSTPELATRLKGNGWLSNVIGNPLDTTIALQKLIFEGVFDKFPELKVLGAHGGGFLGSYAPRMDRSCFVSPQNCNPEIVLKKKPTEYIRQIYFDSLVFTGEALRHLAAEVGAGQIMIGTDHPIPWEDDPVGHVMNAPELSDEDRLAILGENAIRVLGLTV</sequence>
<dbReference type="PANTHER" id="PTHR21240">
    <property type="entry name" value="2-AMINO-3-CARBOXYLMUCONATE-6-SEMIALDEHYDE DECARBOXYLASE"/>
    <property type="match status" value="1"/>
</dbReference>
<comment type="caution">
    <text evidence="3">The sequence shown here is derived from an EMBL/GenBank/DDBJ whole genome shotgun (WGS) entry which is preliminary data.</text>
</comment>
<protein>
    <submittedName>
        <fullName evidence="3">Amidohydrolase</fullName>
    </submittedName>
</protein>
<feature type="domain" description="Amidohydrolase-related" evidence="2">
    <location>
        <begin position="135"/>
        <end position="383"/>
    </location>
</feature>
<dbReference type="GO" id="GO:0019748">
    <property type="term" value="P:secondary metabolic process"/>
    <property type="evidence" value="ECO:0007669"/>
    <property type="project" value="TreeGrafter"/>
</dbReference>
<dbReference type="GO" id="GO:0016787">
    <property type="term" value="F:hydrolase activity"/>
    <property type="evidence" value="ECO:0007669"/>
    <property type="project" value="InterPro"/>
</dbReference>
<evidence type="ECO:0000259" key="2">
    <source>
        <dbReference type="Pfam" id="PF04909"/>
    </source>
</evidence>
<dbReference type="AlphaFoldDB" id="A0A916WCR8"/>
<proteinExistence type="predicted"/>
<dbReference type="Gene3D" id="3.20.20.140">
    <property type="entry name" value="Metal-dependent hydrolases"/>
    <property type="match status" value="1"/>
</dbReference>
<dbReference type="SUPFAM" id="SSF51556">
    <property type="entry name" value="Metallo-dependent hydrolases"/>
    <property type="match status" value="1"/>
</dbReference>
<reference evidence="3" key="1">
    <citation type="journal article" date="2014" name="Int. J. Syst. Evol. Microbiol.">
        <title>Complete genome sequence of Corynebacterium casei LMG S-19264T (=DSM 44701T), isolated from a smear-ripened cheese.</title>
        <authorList>
            <consortium name="US DOE Joint Genome Institute (JGI-PGF)"/>
            <person name="Walter F."/>
            <person name="Albersmeier A."/>
            <person name="Kalinowski J."/>
            <person name="Ruckert C."/>
        </authorList>
    </citation>
    <scope>NUCLEOTIDE SEQUENCE</scope>
    <source>
        <strain evidence="3">CGMCC 1.15322</strain>
    </source>
</reference>